<proteinExistence type="predicted"/>
<keyword evidence="3" id="KW-1185">Reference proteome</keyword>
<dbReference type="Proteomes" id="UP000887116">
    <property type="component" value="Unassembled WGS sequence"/>
</dbReference>
<gene>
    <name evidence="2" type="ORF">TNCT_134881</name>
</gene>
<feature type="transmembrane region" description="Helical" evidence="1">
    <location>
        <begin position="181"/>
        <end position="201"/>
    </location>
</feature>
<name>A0A8X6KK64_TRICU</name>
<evidence type="ECO:0000256" key="1">
    <source>
        <dbReference type="SAM" id="Phobius"/>
    </source>
</evidence>
<protein>
    <submittedName>
        <fullName evidence="2">Uncharacterized protein</fullName>
    </submittedName>
</protein>
<keyword evidence="1" id="KW-1133">Transmembrane helix</keyword>
<keyword evidence="1" id="KW-0812">Transmembrane</keyword>
<dbReference type="EMBL" id="BMAO01021415">
    <property type="protein sequence ID" value="GFQ74358.1"/>
    <property type="molecule type" value="Genomic_DNA"/>
</dbReference>
<accession>A0A8X6KK64</accession>
<dbReference type="OrthoDB" id="10505057at2759"/>
<evidence type="ECO:0000313" key="3">
    <source>
        <dbReference type="Proteomes" id="UP000887116"/>
    </source>
</evidence>
<dbReference type="AlphaFoldDB" id="A0A8X6KK64"/>
<evidence type="ECO:0000313" key="2">
    <source>
        <dbReference type="EMBL" id="GFQ74358.1"/>
    </source>
</evidence>
<comment type="caution">
    <text evidence="2">The sequence shown here is derived from an EMBL/GenBank/DDBJ whole genome shotgun (WGS) entry which is preliminary data.</text>
</comment>
<organism evidence="2 3">
    <name type="scientific">Trichonephila clavata</name>
    <name type="common">Joro spider</name>
    <name type="synonym">Nephila clavata</name>
    <dbReference type="NCBI Taxonomy" id="2740835"/>
    <lineage>
        <taxon>Eukaryota</taxon>
        <taxon>Metazoa</taxon>
        <taxon>Ecdysozoa</taxon>
        <taxon>Arthropoda</taxon>
        <taxon>Chelicerata</taxon>
        <taxon>Arachnida</taxon>
        <taxon>Araneae</taxon>
        <taxon>Araneomorphae</taxon>
        <taxon>Entelegynae</taxon>
        <taxon>Araneoidea</taxon>
        <taxon>Nephilidae</taxon>
        <taxon>Trichonephila</taxon>
    </lineage>
</organism>
<keyword evidence="1" id="KW-0472">Membrane</keyword>
<reference evidence="2" key="1">
    <citation type="submission" date="2020-07" db="EMBL/GenBank/DDBJ databases">
        <title>Multicomponent nature underlies the extraordinary mechanical properties of spider dragline silk.</title>
        <authorList>
            <person name="Kono N."/>
            <person name="Nakamura H."/>
            <person name="Mori M."/>
            <person name="Yoshida Y."/>
            <person name="Ohtoshi R."/>
            <person name="Malay A.D."/>
            <person name="Moran D.A.P."/>
            <person name="Tomita M."/>
            <person name="Numata K."/>
            <person name="Arakawa K."/>
        </authorList>
    </citation>
    <scope>NUCLEOTIDE SEQUENCE</scope>
</reference>
<sequence>MKTGYKYYKNLPGVPPQSIFGNIGWVLNIYTRKAEFHPGVYILQRITGYNFLHVKEGFHCVWFGPNPVITMFSPEVIEEAVTILFRAPVLRISVLFRAPVLRIPVLFRAPVLRIPVLFLAPVLRIPVLFRAPVLRIPVLFRAPVLRIPVVFRAPVLRIPVSFGFQCSGFQFRFGLHSRSGPAVSSSVFLSGTVSLLCVFIYSPA</sequence>